<keyword evidence="2" id="KW-1185">Reference proteome</keyword>
<protein>
    <submittedName>
        <fullName evidence="1">Uncharacterized protein</fullName>
    </submittedName>
</protein>
<gene>
    <name evidence="1" type="ORF">SAMN05216324_108153</name>
</gene>
<name>A0A1K2IS85_9FLAO</name>
<accession>A0A1K2IS85</accession>
<evidence type="ECO:0000313" key="1">
    <source>
        <dbReference type="EMBL" id="SFZ95114.1"/>
    </source>
</evidence>
<dbReference type="Proteomes" id="UP000182034">
    <property type="component" value="Unassembled WGS sequence"/>
</dbReference>
<organism evidence="1 2">
    <name type="scientific">Chryseobacterium limigenitum</name>
    <dbReference type="NCBI Taxonomy" id="1612149"/>
    <lineage>
        <taxon>Bacteria</taxon>
        <taxon>Pseudomonadati</taxon>
        <taxon>Bacteroidota</taxon>
        <taxon>Flavobacteriia</taxon>
        <taxon>Flavobacteriales</taxon>
        <taxon>Weeksellaceae</taxon>
        <taxon>Chryseobacterium group</taxon>
        <taxon>Chryseobacterium</taxon>
    </lineage>
</organism>
<sequence>MEIINYENSTLALDSIYNVLSWYDRVSLHTYMQGKTLVTEKATKLLKFVKKTEWYSPKMRYNQNNNLEYYDPKTENWLLASQYIKNHPRLTTQIQEYLNH</sequence>
<evidence type="ECO:0000313" key="2">
    <source>
        <dbReference type="Proteomes" id="UP000182034"/>
    </source>
</evidence>
<dbReference type="AlphaFoldDB" id="A0A1K2IS85"/>
<proteinExistence type="predicted"/>
<dbReference type="RefSeq" id="WP_072410335.1">
    <property type="nucleotide sequence ID" value="NZ_FPKW01000008.1"/>
</dbReference>
<dbReference type="EMBL" id="FPKW01000008">
    <property type="protein sequence ID" value="SFZ95114.1"/>
    <property type="molecule type" value="Genomic_DNA"/>
</dbReference>
<reference evidence="2" key="1">
    <citation type="submission" date="2016-10" db="EMBL/GenBank/DDBJ databases">
        <authorList>
            <person name="Varghese N."/>
            <person name="Submissions S."/>
        </authorList>
    </citation>
    <scope>NUCLEOTIDE SEQUENCE [LARGE SCALE GENOMIC DNA]</scope>
    <source>
        <strain evidence="2">SUR2</strain>
    </source>
</reference>
<dbReference type="OrthoDB" id="1259749at2"/>